<evidence type="ECO:0000313" key="1">
    <source>
        <dbReference type="EMBL" id="KAJ3991940.1"/>
    </source>
</evidence>
<dbReference type="Proteomes" id="UP001163828">
    <property type="component" value="Unassembled WGS sequence"/>
</dbReference>
<sequence length="165" mass="18962">MVKPAETSLLSSANVFAYVNVFCQCPYQRLYVPVPVNVYHNPTPTDRYHTTNTINTSLPPLSLLFSSLLLHPMQNTSTKTMKTNPINPMKPINRIKTNPDRRHLPPGWKETYNAQCVFYSLFYSLVYSICSICVINRDSIYQERYMVLHPNNHLPPSRIVFPSLG</sequence>
<comment type="caution">
    <text evidence="1">The sequence shown here is derived from an EMBL/GenBank/DDBJ whole genome shotgun (WGS) entry which is preliminary data.</text>
</comment>
<name>A0ABQ8PZU0_9AGAR</name>
<reference evidence="1" key="1">
    <citation type="submission" date="2022-08" db="EMBL/GenBank/DDBJ databases">
        <authorList>
            <consortium name="DOE Joint Genome Institute"/>
            <person name="Min B."/>
            <person name="Riley R."/>
            <person name="Sierra-Patev S."/>
            <person name="Naranjo-Ortiz M."/>
            <person name="Looney B."/>
            <person name="Konkel Z."/>
            <person name="Slot J.C."/>
            <person name="Sakamoto Y."/>
            <person name="Steenwyk J.L."/>
            <person name="Rokas A."/>
            <person name="Carro J."/>
            <person name="Camarero S."/>
            <person name="Ferreira P."/>
            <person name="Molpeceres G."/>
            <person name="Ruiz-Duenas F.J."/>
            <person name="Serrano A."/>
            <person name="Henrissat B."/>
            <person name="Drula E."/>
            <person name="Hughes K.W."/>
            <person name="Mata J.L."/>
            <person name="Ishikawa N.K."/>
            <person name="Vargas-Isla R."/>
            <person name="Ushijima S."/>
            <person name="Smith C.A."/>
            <person name="Ahrendt S."/>
            <person name="Andreopoulos W."/>
            <person name="He G."/>
            <person name="Labutti K."/>
            <person name="Lipzen A."/>
            <person name="Ng V."/>
            <person name="Sandor L."/>
            <person name="Barry K."/>
            <person name="Martinez A.T."/>
            <person name="Xiao Y."/>
            <person name="Gibbons J.G."/>
            <person name="Terashima K."/>
            <person name="Hibbett D.S."/>
            <person name="Grigoriev I.V."/>
        </authorList>
    </citation>
    <scope>NUCLEOTIDE SEQUENCE</scope>
    <source>
        <strain evidence="1">TFB10827</strain>
    </source>
</reference>
<accession>A0ABQ8PZU0</accession>
<gene>
    <name evidence="1" type="ORF">F5050DRAFT_1791519</name>
</gene>
<organism evidence="1 2">
    <name type="scientific">Lentinula boryana</name>
    <dbReference type="NCBI Taxonomy" id="40481"/>
    <lineage>
        <taxon>Eukaryota</taxon>
        <taxon>Fungi</taxon>
        <taxon>Dikarya</taxon>
        <taxon>Basidiomycota</taxon>
        <taxon>Agaricomycotina</taxon>
        <taxon>Agaricomycetes</taxon>
        <taxon>Agaricomycetidae</taxon>
        <taxon>Agaricales</taxon>
        <taxon>Marasmiineae</taxon>
        <taxon>Omphalotaceae</taxon>
        <taxon>Lentinula</taxon>
    </lineage>
</organism>
<evidence type="ECO:0000313" key="2">
    <source>
        <dbReference type="Proteomes" id="UP001163828"/>
    </source>
</evidence>
<protein>
    <submittedName>
        <fullName evidence="1">Uncharacterized protein</fullName>
    </submittedName>
</protein>
<proteinExistence type="predicted"/>
<dbReference type="EMBL" id="MU790926">
    <property type="protein sequence ID" value="KAJ3991940.1"/>
    <property type="molecule type" value="Genomic_DNA"/>
</dbReference>
<keyword evidence="2" id="KW-1185">Reference proteome</keyword>